<feature type="compositionally biased region" description="Gly residues" evidence="1">
    <location>
        <begin position="74"/>
        <end position="113"/>
    </location>
</feature>
<feature type="signal peptide" evidence="2">
    <location>
        <begin position="1"/>
        <end position="20"/>
    </location>
</feature>
<organism evidence="3 4">
    <name type="scientific">Caballeronia udeis</name>
    <dbReference type="NCBI Taxonomy" id="1232866"/>
    <lineage>
        <taxon>Bacteria</taxon>
        <taxon>Pseudomonadati</taxon>
        <taxon>Pseudomonadota</taxon>
        <taxon>Betaproteobacteria</taxon>
        <taxon>Burkholderiales</taxon>
        <taxon>Burkholderiaceae</taxon>
        <taxon>Caballeronia</taxon>
    </lineage>
</organism>
<name>A0A158G420_9BURK</name>
<feature type="region of interest" description="Disordered" evidence="1">
    <location>
        <begin position="73"/>
        <end position="113"/>
    </location>
</feature>
<dbReference type="EMBL" id="FCOK02000010">
    <property type="protein sequence ID" value="SAL26663.1"/>
    <property type="molecule type" value="Genomic_DNA"/>
</dbReference>
<evidence type="ECO:0000313" key="4">
    <source>
        <dbReference type="Proteomes" id="UP000054683"/>
    </source>
</evidence>
<evidence type="ECO:0000256" key="1">
    <source>
        <dbReference type="SAM" id="MobiDB-lite"/>
    </source>
</evidence>
<proteinExistence type="predicted"/>
<evidence type="ECO:0000313" key="3">
    <source>
        <dbReference type="EMBL" id="SAL26663.1"/>
    </source>
</evidence>
<accession>A0A158G420</accession>
<dbReference type="Proteomes" id="UP000054683">
    <property type="component" value="Unassembled WGS sequence"/>
</dbReference>
<feature type="chain" id="PRO_5008501586" description="Lipoprotein" evidence="2">
    <location>
        <begin position="21"/>
        <end position="113"/>
    </location>
</feature>
<keyword evidence="2" id="KW-0732">Signal</keyword>
<dbReference type="PROSITE" id="PS51257">
    <property type="entry name" value="PROKAR_LIPOPROTEIN"/>
    <property type="match status" value="1"/>
</dbReference>
<evidence type="ECO:0000256" key="2">
    <source>
        <dbReference type="SAM" id="SignalP"/>
    </source>
</evidence>
<protein>
    <recommendedName>
        <fullName evidence="5">Lipoprotein</fullName>
    </recommendedName>
</protein>
<dbReference type="AlphaFoldDB" id="A0A158G420"/>
<evidence type="ECO:0008006" key="5">
    <source>
        <dbReference type="Google" id="ProtNLM"/>
    </source>
</evidence>
<reference evidence="3 4" key="1">
    <citation type="submission" date="2016-01" db="EMBL/GenBank/DDBJ databases">
        <authorList>
            <person name="Oliw E.H."/>
        </authorList>
    </citation>
    <scope>NUCLEOTIDE SEQUENCE [LARGE SCALE GENOMIC DNA]</scope>
    <source>
        <strain evidence="3">LMG 27134</strain>
    </source>
</reference>
<sequence>MLRLTLIVVLAVISGGCAVAPGYGSAQPYSEDYVSDYPYGYAQGYGGVYIGGGWGDEYYGRVRGGHALDHGDWGHPGGGWHGHGGGARTSGGHGGPGHGGGYGHGGGHGGGHR</sequence>
<gene>
    <name evidence="3" type="ORF">AWB69_01999</name>
</gene>
<dbReference type="RefSeq" id="WP_075643889.1">
    <property type="nucleotide sequence ID" value="NZ_FCOK02000010.1"/>
</dbReference>